<evidence type="ECO:0000259" key="9">
    <source>
        <dbReference type="Pfam" id="PF13953"/>
    </source>
</evidence>
<dbReference type="PANTHER" id="PTHR30451:SF20">
    <property type="entry name" value="FIMBRIAE USHER"/>
    <property type="match status" value="1"/>
</dbReference>
<dbReference type="Pfam" id="PF13954">
    <property type="entry name" value="PapC_N"/>
    <property type="match status" value="1"/>
</dbReference>
<comment type="caution">
    <text evidence="11">The sequence shown here is derived from an EMBL/GenBank/DDBJ whole genome shotgun (WGS) entry which is preliminary data.</text>
</comment>
<dbReference type="Gene3D" id="2.60.40.2610">
    <property type="entry name" value="Outer membrane usher protein FimD, plug domain"/>
    <property type="match status" value="1"/>
</dbReference>
<protein>
    <recommendedName>
        <fullName evidence="12">Usher protein</fullName>
    </recommendedName>
</protein>
<evidence type="ECO:0000256" key="7">
    <source>
        <dbReference type="ARBA" id="ARBA00023237"/>
    </source>
</evidence>
<keyword evidence="7" id="KW-0998">Cell outer membrane</keyword>
<dbReference type="InterPro" id="IPR025885">
    <property type="entry name" value="PapC_N"/>
</dbReference>
<evidence type="ECO:0000256" key="4">
    <source>
        <dbReference type="ARBA" id="ARBA00022692"/>
    </source>
</evidence>
<comment type="subcellular location">
    <subcellularLocation>
        <location evidence="1">Cell outer membrane</location>
    </subcellularLocation>
</comment>
<keyword evidence="5" id="KW-0732">Signal</keyword>
<gene>
    <name evidence="11" type="ORF">H2204_007752</name>
</gene>
<dbReference type="Gene3D" id="3.10.20.410">
    <property type="match status" value="1"/>
</dbReference>
<organism evidence="11">
    <name type="scientific">Knufia peltigerae</name>
    <dbReference type="NCBI Taxonomy" id="1002370"/>
    <lineage>
        <taxon>Eukaryota</taxon>
        <taxon>Fungi</taxon>
        <taxon>Dikarya</taxon>
        <taxon>Ascomycota</taxon>
        <taxon>Pezizomycotina</taxon>
        <taxon>Eurotiomycetes</taxon>
        <taxon>Chaetothyriomycetidae</taxon>
        <taxon>Chaetothyriales</taxon>
        <taxon>Trichomeriaceae</taxon>
        <taxon>Knufia</taxon>
    </lineage>
</organism>
<keyword evidence="2" id="KW-0813">Transport</keyword>
<keyword evidence="4" id="KW-0812">Transmembrane</keyword>
<feature type="region of interest" description="Disordered" evidence="8">
    <location>
        <begin position="840"/>
        <end position="859"/>
    </location>
</feature>
<feature type="region of interest" description="Disordered" evidence="8">
    <location>
        <begin position="581"/>
        <end position="600"/>
    </location>
</feature>
<keyword evidence="3" id="KW-1134">Transmembrane beta strand</keyword>
<dbReference type="Pfam" id="PF00577">
    <property type="entry name" value="Usher"/>
    <property type="match status" value="1"/>
</dbReference>
<dbReference type="Gene3D" id="2.60.40.3110">
    <property type="match status" value="1"/>
</dbReference>
<dbReference type="InterPro" id="IPR043142">
    <property type="entry name" value="PapC-like_C_sf"/>
</dbReference>
<name>A0AA38Y2A5_9EURO</name>
<reference evidence="11" key="1">
    <citation type="submission" date="2022-10" db="EMBL/GenBank/DDBJ databases">
        <title>Culturing micro-colonial fungi from biological soil crusts in the Mojave desert and describing Neophaeococcomyces mojavensis, and introducing the new genera and species Taxawa tesnikishii.</title>
        <authorList>
            <person name="Kurbessoian T."/>
            <person name="Stajich J.E."/>
        </authorList>
    </citation>
    <scope>NUCLEOTIDE SEQUENCE</scope>
    <source>
        <strain evidence="11">TK_35</strain>
    </source>
</reference>
<feature type="compositionally biased region" description="Polar residues" evidence="8">
    <location>
        <begin position="584"/>
        <end position="600"/>
    </location>
</feature>
<evidence type="ECO:0000256" key="8">
    <source>
        <dbReference type="SAM" id="MobiDB-lite"/>
    </source>
</evidence>
<accession>A0AA38Y2A5</accession>
<sequence length="859" mass="91528">MPLLRQRLSSTMKLPPVDPAAPRRATFPAQRLTQAIALALLASAHTLATAAAAGPMEFSEGFLIGGEAIDMARYANGNPLPAGDYAVDVHVNGQFLRSQDIRFVIEDDPQIAVACLSPTLVRGLPLKPAFLQGLPAEESTCVDLPALVEGASTTFDSGELQLSLSIPQAAQAIAARGFVAPELRDDGITAAFIDYSANHYRSQGNDSSYLGLQAGLNLGAWRLRHRASFTQGSQGTRHDVINSHVQRDLPRWNSQLLLGQGNTGGELFESVPFTGVRVASDERMLPDSLRGYAPVVQGIAEGNAVVTIRQNGNIIHESNVAPGPFTIEDLYPTNFGGDLDVSVTEADGRVQRFNVNFSAVPQALRAGASRFAVTAGELRDTGNTLQTLRFTEGTYARGLNNRLTVLGGVQVGEDYRALLAGAAVNTAIGAFGADVTHSRARLRGSETDTGNSFRLNYQRYVARTGTNFGLAAYRYSTRGFLSLNDVARAQNDDWGYGQRARQRYQVNFSQKVGQRSNLYLSGGHVAYWDSARRRNDFQLGFQSTLGRVNYGVSALRYRLGDGRQDTRYAFTLSVPLGRSANAPRASTQLSQADSGRQSQLGISGSLGEARALSYSLSGAQGNGQNSHSAYAAWQGSRGNLNAGYSRSGDSRSLSLGASGSVVLHSGGLNLGAPVGEGFALVQAPGAQGARIGSSTDLRVARNGYALLPHVSPYRWNTIDLDPSGLPIEVELLQTSQRVAPTAGGIVRVPFQVRRERTLFIDATDALGQPLPFAAVVQTEDGTPAGAVGQGGVIQLRGAQDSGALIVDPDGKRRCRIDYRMPDAPDTYGLSWSQAVCVPQPLPPESQQVGTPEVAESTAP</sequence>
<evidence type="ECO:0008006" key="12">
    <source>
        <dbReference type="Google" id="ProtNLM"/>
    </source>
</evidence>
<dbReference type="GO" id="GO:0015473">
    <property type="term" value="F:fimbrial usher porin activity"/>
    <property type="evidence" value="ECO:0007669"/>
    <property type="project" value="InterPro"/>
</dbReference>
<evidence type="ECO:0000256" key="2">
    <source>
        <dbReference type="ARBA" id="ARBA00022448"/>
    </source>
</evidence>
<feature type="domain" description="PapC-like C-terminal" evidence="9">
    <location>
        <begin position="760"/>
        <end position="821"/>
    </location>
</feature>
<dbReference type="InterPro" id="IPR025949">
    <property type="entry name" value="PapC-like_C"/>
</dbReference>
<dbReference type="Gene3D" id="2.60.40.2070">
    <property type="match status" value="1"/>
</dbReference>
<evidence type="ECO:0000259" key="10">
    <source>
        <dbReference type="Pfam" id="PF13954"/>
    </source>
</evidence>
<dbReference type="AlphaFoldDB" id="A0AA38Y2A5"/>
<dbReference type="InterPro" id="IPR037224">
    <property type="entry name" value="PapC_N_sf"/>
</dbReference>
<evidence type="ECO:0000313" key="11">
    <source>
        <dbReference type="EMBL" id="KAJ9632665.1"/>
    </source>
</evidence>
<proteinExistence type="predicted"/>
<dbReference type="InterPro" id="IPR042186">
    <property type="entry name" value="FimD_plug_dom"/>
</dbReference>
<evidence type="ECO:0000256" key="5">
    <source>
        <dbReference type="ARBA" id="ARBA00022729"/>
    </source>
</evidence>
<feature type="domain" description="PapC N-terminal" evidence="10">
    <location>
        <begin position="57"/>
        <end position="198"/>
    </location>
</feature>
<evidence type="ECO:0000256" key="3">
    <source>
        <dbReference type="ARBA" id="ARBA00022452"/>
    </source>
</evidence>
<evidence type="ECO:0000256" key="1">
    <source>
        <dbReference type="ARBA" id="ARBA00004442"/>
    </source>
</evidence>
<dbReference type="FunFam" id="2.60.40.3110:FF:000001">
    <property type="entry name" value="Putative fimbrial outer membrane usher"/>
    <property type="match status" value="1"/>
</dbReference>
<dbReference type="SUPFAM" id="SSF141729">
    <property type="entry name" value="FimD N-terminal domain-like"/>
    <property type="match status" value="1"/>
</dbReference>
<dbReference type="Pfam" id="PF13953">
    <property type="entry name" value="PapC_C"/>
    <property type="match status" value="1"/>
</dbReference>
<dbReference type="EMBL" id="JAPDRN010000054">
    <property type="protein sequence ID" value="KAJ9632665.1"/>
    <property type="molecule type" value="Genomic_DNA"/>
</dbReference>
<dbReference type="InterPro" id="IPR000015">
    <property type="entry name" value="Fimb_usher"/>
</dbReference>
<dbReference type="PANTHER" id="PTHR30451">
    <property type="entry name" value="OUTER MEMBRANE USHER PROTEIN"/>
    <property type="match status" value="1"/>
</dbReference>
<dbReference type="GO" id="GO:0016020">
    <property type="term" value="C:membrane"/>
    <property type="evidence" value="ECO:0007669"/>
    <property type="project" value="InterPro"/>
</dbReference>
<evidence type="ECO:0000256" key="6">
    <source>
        <dbReference type="ARBA" id="ARBA00023136"/>
    </source>
</evidence>
<keyword evidence="6" id="KW-0472">Membrane</keyword>